<protein>
    <submittedName>
        <fullName evidence="1">Uncharacterized protein</fullName>
    </submittedName>
</protein>
<keyword evidence="2" id="KW-1185">Reference proteome</keyword>
<gene>
    <name evidence="1" type="primary">RvY_04313-1</name>
    <name evidence="1" type="synonym">RvY_04313.1</name>
    <name evidence="1" type="ORF">RvY_04313</name>
</gene>
<sequence length="106" mass="12137">MRWCCIKSGSITARKDDPTICCAPPIMNYWIGDRQAEAVNESNVFLKKRSPFFRKKNKETSHAGLTAVPCSVIFFNYALWKKIDVVISRSYSITSRVTTRYQCCST</sequence>
<accession>A0A1D1UUL3</accession>
<reference evidence="1 2" key="1">
    <citation type="journal article" date="2016" name="Nat. Commun.">
        <title>Extremotolerant tardigrade genome and improved radiotolerance of human cultured cells by tardigrade-unique protein.</title>
        <authorList>
            <person name="Hashimoto T."/>
            <person name="Horikawa D.D."/>
            <person name="Saito Y."/>
            <person name="Kuwahara H."/>
            <person name="Kozuka-Hata H."/>
            <person name="Shin-I T."/>
            <person name="Minakuchi Y."/>
            <person name="Ohishi K."/>
            <person name="Motoyama A."/>
            <person name="Aizu T."/>
            <person name="Enomoto A."/>
            <person name="Kondo K."/>
            <person name="Tanaka S."/>
            <person name="Hara Y."/>
            <person name="Koshikawa S."/>
            <person name="Sagara H."/>
            <person name="Miura T."/>
            <person name="Yokobori S."/>
            <person name="Miyagawa K."/>
            <person name="Suzuki Y."/>
            <person name="Kubo T."/>
            <person name="Oyama M."/>
            <person name="Kohara Y."/>
            <person name="Fujiyama A."/>
            <person name="Arakawa K."/>
            <person name="Katayama T."/>
            <person name="Toyoda A."/>
            <person name="Kunieda T."/>
        </authorList>
    </citation>
    <scope>NUCLEOTIDE SEQUENCE [LARGE SCALE GENOMIC DNA]</scope>
    <source>
        <strain evidence="1 2">YOKOZUNA-1</strain>
    </source>
</reference>
<organism evidence="1 2">
    <name type="scientific">Ramazzottius varieornatus</name>
    <name type="common">Water bear</name>
    <name type="synonym">Tardigrade</name>
    <dbReference type="NCBI Taxonomy" id="947166"/>
    <lineage>
        <taxon>Eukaryota</taxon>
        <taxon>Metazoa</taxon>
        <taxon>Ecdysozoa</taxon>
        <taxon>Tardigrada</taxon>
        <taxon>Eutardigrada</taxon>
        <taxon>Parachela</taxon>
        <taxon>Hypsibioidea</taxon>
        <taxon>Ramazzottiidae</taxon>
        <taxon>Ramazzottius</taxon>
    </lineage>
</organism>
<dbReference type="EMBL" id="BDGG01000002">
    <property type="protein sequence ID" value="GAU92200.1"/>
    <property type="molecule type" value="Genomic_DNA"/>
</dbReference>
<dbReference type="AlphaFoldDB" id="A0A1D1UUL3"/>
<evidence type="ECO:0000313" key="1">
    <source>
        <dbReference type="EMBL" id="GAU92200.1"/>
    </source>
</evidence>
<proteinExistence type="predicted"/>
<comment type="caution">
    <text evidence="1">The sequence shown here is derived from an EMBL/GenBank/DDBJ whole genome shotgun (WGS) entry which is preliminary data.</text>
</comment>
<dbReference type="Proteomes" id="UP000186922">
    <property type="component" value="Unassembled WGS sequence"/>
</dbReference>
<evidence type="ECO:0000313" key="2">
    <source>
        <dbReference type="Proteomes" id="UP000186922"/>
    </source>
</evidence>
<name>A0A1D1UUL3_RAMVA</name>